<evidence type="ECO:0000313" key="2">
    <source>
        <dbReference type="Proteomes" id="UP000479000"/>
    </source>
</evidence>
<organism evidence="1 2">
    <name type="scientific">Nesidiocoris tenuis</name>
    <dbReference type="NCBI Taxonomy" id="355587"/>
    <lineage>
        <taxon>Eukaryota</taxon>
        <taxon>Metazoa</taxon>
        <taxon>Ecdysozoa</taxon>
        <taxon>Arthropoda</taxon>
        <taxon>Hexapoda</taxon>
        <taxon>Insecta</taxon>
        <taxon>Pterygota</taxon>
        <taxon>Neoptera</taxon>
        <taxon>Paraneoptera</taxon>
        <taxon>Hemiptera</taxon>
        <taxon>Heteroptera</taxon>
        <taxon>Panheteroptera</taxon>
        <taxon>Cimicomorpha</taxon>
        <taxon>Miridae</taxon>
        <taxon>Dicyphina</taxon>
        <taxon>Nesidiocoris</taxon>
    </lineage>
</organism>
<dbReference type="AlphaFoldDB" id="A0A6H5H4E0"/>
<sequence length="118" mass="13524">MFSFDICSTFSFIFSISSDNKLSLGTTSCLKSKASSTSLYPFAAANAKSANSSTSLTVLRLTLAAENQRRSASFFRWHIRKFARLIFVAHEPHSYFVTHLFHHGWTSRIFYLQLRVRF</sequence>
<dbReference type="Proteomes" id="UP000479000">
    <property type="component" value="Unassembled WGS sequence"/>
</dbReference>
<dbReference type="EMBL" id="CADCXU010023463">
    <property type="protein sequence ID" value="CAB0010927.1"/>
    <property type="molecule type" value="Genomic_DNA"/>
</dbReference>
<feature type="non-terminal residue" evidence="1">
    <location>
        <position position="118"/>
    </location>
</feature>
<evidence type="ECO:0000313" key="1">
    <source>
        <dbReference type="EMBL" id="CAB0010927.1"/>
    </source>
</evidence>
<accession>A0A6H5H4E0</accession>
<keyword evidence="2" id="KW-1185">Reference proteome</keyword>
<reference evidence="1 2" key="1">
    <citation type="submission" date="2020-02" db="EMBL/GenBank/DDBJ databases">
        <authorList>
            <person name="Ferguson B K."/>
        </authorList>
    </citation>
    <scope>NUCLEOTIDE SEQUENCE [LARGE SCALE GENOMIC DNA]</scope>
</reference>
<name>A0A6H5H4E0_9HEMI</name>
<proteinExistence type="predicted"/>
<gene>
    <name evidence="1" type="ORF">NTEN_LOCUS15920</name>
</gene>
<protein>
    <submittedName>
        <fullName evidence="1">Uncharacterized protein</fullName>
    </submittedName>
</protein>